<reference evidence="1" key="1">
    <citation type="submission" date="2021-06" db="EMBL/GenBank/DDBJ databases">
        <title>Parelaphostrongylus tenuis whole genome reference sequence.</title>
        <authorList>
            <person name="Garwood T.J."/>
            <person name="Larsen P.A."/>
            <person name="Fountain-Jones N.M."/>
            <person name="Garbe J.R."/>
            <person name="Macchietto M.G."/>
            <person name="Kania S.A."/>
            <person name="Gerhold R.W."/>
            <person name="Richards J.E."/>
            <person name="Wolf T.M."/>
        </authorList>
    </citation>
    <scope>NUCLEOTIDE SEQUENCE</scope>
    <source>
        <strain evidence="1">MNPRO001-30</strain>
        <tissue evidence="1">Meninges</tissue>
    </source>
</reference>
<organism evidence="1 2">
    <name type="scientific">Parelaphostrongylus tenuis</name>
    <name type="common">Meningeal worm</name>
    <dbReference type="NCBI Taxonomy" id="148309"/>
    <lineage>
        <taxon>Eukaryota</taxon>
        <taxon>Metazoa</taxon>
        <taxon>Ecdysozoa</taxon>
        <taxon>Nematoda</taxon>
        <taxon>Chromadorea</taxon>
        <taxon>Rhabditida</taxon>
        <taxon>Rhabditina</taxon>
        <taxon>Rhabditomorpha</taxon>
        <taxon>Strongyloidea</taxon>
        <taxon>Metastrongylidae</taxon>
        <taxon>Parelaphostrongylus</taxon>
    </lineage>
</organism>
<name>A0AAD5R1U4_PARTN</name>
<dbReference type="Proteomes" id="UP001196413">
    <property type="component" value="Unassembled WGS sequence"/>
</dbReference>
<proteinExistence type="predicted"/>
<protein>
    <submittedName>
        <fullName evidence="1">Uncharacterized protein</fullName>
    </submittedName>
</protein>
<comment type="caution">
    <text evidence="1">The sequence shown here is derived from an EMBL/GenBank/DDBJ whole genome shotgun (WGS) entry which is preliminary data.</text>
</comment>
<accession>A0AAD5R1U4</accession>
<gene>
    <name evidence="1" type="ORF">KIN20_028851</name>
</gene>
<dbReference type="EMBL" id="JAHQIW010006018">
    <property type="protein sequence ID" value="KAJ1367848.1"/>
    <property type="molecule type" value="Genomic_DNA"/>
</dbReference>
<evidence type="ECO:0000313" key="2">
    <source>
        <dbReference type="Proteomes" id="UP001196413"/>
    </source>
</evidence>
<keyword evidence="2" id="KW-1185">Reference proteome</keyword>
<sequence length="70" mass="7575">MGQIFVNVAYEPMSCKDVILDPTMDMDLKHHHGELVKNDVAKCDQQNGADVSIGPFRSHFASASAVVSGN</sequence>
<evidence type="ECO:0000313" key="1">
    <source>
        <dbReference type="EMBL" id="KAJ1367848.1"/>
    </source>
</evidence>
<dbReference type="AlphaFoldDB" id="A0AAD5R1U4"/>